<protein>
    <submittedName>
        <fullName evidence="9">Putative multiple-sugar transport system permease YteP</fullName>
    </submittedName>
</protein>
<evidence type="ECO:0000256" key="7">
    <source>
        <dbReference type="RuleBase" id="RU363032"/>
    </source>
</evidence>
<dbReference type="GeneID" id="93300927"/>
<dbReference type="RefSeq" id="WP_069156663.1">
    <property type="nucleotide sequence ID" value="NZ_BAABXS010000001.1"/>
</dbReference>
<evidence type="ECO:0000313" key="10">
    <source>
        <dbReference type="Proteomes" id="UP000095003"/>
    </source>
</evidence>
<dbReference type="Proteomes" id="UP000095003">
    <property type="component" value="Unassembled WGS sequence"/>
</dbReference>
<evidence type="ECO:0000256" key="3">
    <source>
        <dbReference type="ARBA" id="ARBA00022475"/>
    </source>
</evidence>
<dbReference type="GO" id="GO:0005886">
    <property type="term" value="C:plasma membrane"/>
    <property type="evidence" value="ECO:0007669"/>
    <property type="project" value="UniProtKB-SubCell"/>
</dbReference>
<proteinExistence type="inferred from homology"/>
<dbReference type="PROSITE" id="PS50928">
    <property type="entry name" value="ABC_TM1"/>
    <property type="match status" value="1"/>
</dbReference>
<dbReference type="PANTHER" id="PTHR30193">
    <property type="entry name" value="ABC TRANSPORTER PERMEASE PROTEIN"/>
    <property type="match status" value="1"/>
</dbReference>
<evidence type="ECO:0000256" key="4">
    <source>
        <dbReference type="ARBA" id="ARBA00022692"/>
    </source>
</evidence>
<dbReference type="InterPro" id="IPR035906">
    <property type="entry name" value="MetI-like_sf"/>
</dbReference>
<keyword evidence="2 7" id="KW-0813">Transport</keyword>
<reference evidence="9 10" key="1">
    <citation type="submission" date="2016-07" db="EMBL/GenBank/DDBJ databases">
        <title>Characterization of isolates of Eisenbergiella tayi derived from blood cultures, using whole genome sequencing.</title>
        <authorList>
            <person name="Burdz T."/>
            <person name="Wiebe D."/>
            <person name="Huynh C."/>
            <person name="Bernard K."/>
        </authorList>
    </citation>
    <scope>NUCLEOTIDE SEQUENCE [LARGE SCALE GENOMIC DNA]</scope>
    <source>
        <strain evidence="9 10">NML 120489</strain>
    </source>
</reference>
<comment type="subcellular location">
    <subcellularLocation>
        <location evidence="1 7">Cell membrane</location>
        <topology evidence="1 7">Multi-pass membrane protein</topology>
    </subcellularLocation>
</comment>
<feature type="domain" description="ABC transmembrane type-1" evidence="8">
    <location>
        <begin position="73"/>
        <end position="291"/>
    </location>
</feature>
<name>A0A1E3ARL6_9FIRM</name>
<dbReference type="AlphaFoldDB" id="A0A1E3ARL6"/>
<dbReference type="PANTHER" id="PTHR30193:SF44">
    <property type="entry name" value="LACTOSE TRANSPORT SYSTEM PERMEASE PROTEIN LACF"/>
    <property type="match status" value="1"/>
</dbReference>
<keyword evidence="4 7" id="KW-0812">Transmembrane</keyword>
<dbReference type="Pfam" id="PF00528">
    <property type="entry name" value="BPD_transp_1"/>
    <property type="match status" value="1"/>
</dbReference>
<dbReference type="InterPro" id="IPR000515">
    <property type="entry name" value="MetI-like"/>
</dbReference>
<feature type="transmembrane region" description="Helical" evidence="7">
    <location>
        <begin position="215"/>
        <end position="232"/>
    </location>
</feature>
<evidence type="ECO:0000256" key="5">
    <source>
        <dbReference type="ARBA" id="ARBA00022989"/>
    </source>
</evidence>
<dbReference type="InterPro" id="IPR051393">
    <property type="entry name" value="ABC_transporter_permease"/>
</dbReference>
<gene>
    <name evidence="9" type="primary">yteP_38</name>
    <name evidence="9" type="ORF">BEH84_01939</name>
</gene>
<keyword evidence="3" id="KW-1003">Cell membrane</keyword>
<sequence>MKKKKKRIHLNLALYCMLIPGFVYLLFNNYIPMTFTVIAFKKFNFQKGIWGSDFIGLDNFKSLFSTRDSWIILRNTVGYNLIFIAVSLFMGLAVAILLDELSSKKGKRLYQMTYLIPYMISITVVSYIVYALLSTDTGFINNSILIPLGKKGISWYARPNYWPFILVAVNQWKWLGYNSIIYYSSVIGIDSSYYEAATIDGATRFQRIRYITVPLIRSTIITMTLLQLGSIFRSDFGLFYQVPMDSSALMNVTNTIDTYVYRGIKSVGTLGMSSAAGLYQSVVGFVLILVANGIVRKIDKDSAIF</sequence>
<evidence type="ECO:0000259" key="8">
    <source>
        <dbReference type="PROSITE" id="PS50928"/>
    </source>
</evidence>
<keyword evidence="5 7" id="KW-1133">Transmembrane helix</keyword>
<comment type="caution">
    <text evidence="9">The sequence shown here is derived from an EMBL/GenBank/DDBJ whole genome shotgun (WGS) entry which is preliminary data.</text>
</comment>
<keyword evidence="9" id="KW-0762">Sugar transport</keyword>
<evidence type="ECO:0000313" key="9">
    <source>
        <dbReference type="EMBL" id="ODM11330.1"/>
    </source>
</evidence>
<evidence type="ECO:0000256" key="6">
    <source>
        <dbReference type="ARBA" id="ARBA00023136"/>
    </source>
</evidence>
<dbReference type="PATRIC" id="fig|1432052.3.peg.2127"/>
<dbReference type="GO" id="GO:0055085">
    <property type="term" value="P:transmembrane transport"/>
    <property type="evidence" value="ECO:0007669"/>
    <property type="project" value="InterPro"/>
</dbReference>
<organism evidence="9 10">
    <name type="scientific">Eisenbergiella tayi</name>
    <dbReference type="NCBI Taxonomy" id="1432052"/>
    <lineage>
        <taxon>Bacteria</taxon>
        <taxon>Bacillati</taxon>
        <taxon>Bacillota</taxon>
        <taxon>Clostridia</taxon>
        <taxon>Lachnospirales</taxon>
        <taxon>Lachnospiraceae</taxon>
        <taxon>Eisenbergiella</taxon>
    </lineage>
</organism>
<feature type="transmembrane region" description="Helical" evidence="7">
    <location>
        <begin position="110"/>
        <end position="133"/>
    </location>
</feature>
<dbReference type="CDD" id="cd06261">
    <property type="entry name" value="TM_PBP2"/>
    <property type="match status" value="1"/>
</dbReference>
<accession>A0A1E3ARL6</accession>
<dbReference type="EMBL" id="MCGI01000002">
    <property type="protein sequence ID" value="ODM11330.1"/>
    <property type="molecule type" value="Genomic_DNA"/>
</dbReference>
<comment type="similarity">
    <text evidence="7">Belongs to the binding-protein-dependent transport system permease family.</text>
</comment>
<feature type="transmembrane region" description="Helical" evidence="7">
    <location>
        <begin position="276"/>
        <end position="295"/>
    </location>
</feature>
<feature type="transmembrane region" description="Helical" evidence="7">
    <location>
        <begin position="77"/>
        <end position="98"/>
    </location>
</feature>
<evidence type="ECO:0000256" key="1">
    <source>
        <dbReference type="ARBA" id="ARBA00004651"/>
    </source>
</evidence>
<feature type="transmembrane region" description="Helical" evidence="7">
    <location>
        <begin position="12"/>
        <end position="31"/>
    </location>
</feature>
<dbReference type="Gene3D" id="1.10.3720.10">
    <property type="entry name" value="MetI-like"/>
    <property type="match status" value="1"/>
</dbReference>
<dbReference type="SUPFAM" id="SSF161098">
    <property type="entry name" value="MetI-like"/>
    <property type="match status" value="1"/>
</dbReference>
<keyword evidence="6 7" id="KW-0472">Membrane</keyword>
<evidence type="ECO:0000256" key="2">
    <source>
        <dbReference type="ARBA" id="ARBA00022448"/>
    </source>
</evidence>